<gene>
    <name evidence="1" type="ORF">E3T50_07920</name>
</gene>
<dbReference type="PANTHER" id="PTHR10091:SF0">
    <property type="entry name" value="GALACTOSE MUTAROTASE"/>
    <property type="match status" value="1"/>
</dbReference>
<keyword evidence="2" id="KW-1185">Reference proteome</keyword>
<reference evidence="1 2" key="1">
    <citation type="submission" date="2019-03" db="EMBL/GenBank/DDBJ databases">
        <title>Genomics of glacier-inhabiting Cryobacterium strains.</title>
        <authorList>
            <person name="Liu Q."/>
            <person name="Xin Y.-H."/>
        </authorList>
    </citation>
    <scope>NUCLEOTIDE SEQUENCE [LARGE SCALE GENOMIC DNA]</scope>
    <source>
        <strain evidence="1 2">Hz16</strain>
    </source>
</reference>
<dbReference type="Gene3D" id="2.70.98.10">
    <property type="match status" value="1"/>
</dbReference>
<dbReference type="AlphaFoldDB" id="A0A4R9AX30"/>
<evidence type="ECO:0000313" key="1">
    <source>
        <dbReference type="EMBL" id="TFD71471.1"/>
    </source>
</evidence>
<organism evidence="1 2">
    <name type="scientific">Cryobacterium gelidum</name>
    <dbReference type="NCBI Taxonomy" id="1259164"/>
    <lineage>
        <taxon>Bacteria</taxon>
        <taxon>Bacillati</taxon>
        <taxon>Actinomycetota</taxon>
        <taxon>Actinomycetes</taxon>
        <taxon>Micrococcales</taxon>
        <taxon>Microbacteriaceae</taxon>
        <taxon>Cryobacterium</taxon>
    </lineage>
</organism>
<sequence length="321" mass="34763">MNTDTTLDQTQATVRDRPRSGTQFTIAHSGYSAVIASIGASVRTLQYDGRDLIVPFEADSLRPHYRGATLAPWPNRIVDGRYTHDGVAYRLPLNEPDRGHALHGLVCWLDFPAVRQTDRAVTLGAMIEPQDGYPFRLALEVTFTISERGLTTTVSATNLGAERAPFGTGPHPYLVAGPGRVDDWTLQLPAGEVMTVTEDRLTPAGIRRVETESNGAYDFRTPRPIAGTAIDHAFTALVRDGSDTATVRLLDPSGSGVAMTWGTDCPWVQIHTADLPDPAQSRRGLAVEPMTCPPDAFNSTIDLISIRPGETSKASWSISAL</sequence>
<dbReference type="GO" id="GO:0004034">
    <property type="term" value="F:aldose 1-epimerase activity"/>
    <property type="evidence" value="ECO:0007669"/>
    <property type="project" value="TreeGrafter"/>
</dbReference>
<accession>A0A4R9AX30</accession>
<protein>
    <submittedName>
        <fullName evidence="1">Galactose mutarotase</fullName>
    </submittedName>
</protein>
<dbReference type="PANTHER" id="PTHR10091">
    <property type="entry name" value="ALDOSE-1-EPIMERASE"/>
    <property type="match status" value="1"/>
</dbReference>
<dbReference type="InterPro" id="IPR008183">
    <property type="entry name" value="Aldose_1/G6P_1-epimerase"/>
</dbReference>
<dbReference type="InterPro" id="IPR037480">
    <property type="entry name" value="YihR-like"/>
</dbReference>
<comment type="caution">
    <text evidence="1">The sequence shown here is derived from an EMBL/GenBank/DDBJ whole genome shotgun (WGS) entry which is preliminary data.</text>
</comment>
<dbReference type="CDD" id="cd09022">
    <property type="entry name" value="Aldose_epim_Ec_YihR"/>
    <property type="match status" value="1"/>
</dbReference>
<dbReference type="Proteomes" id="UP000297983">
    <property type="component" value="Unassembled WGS sequence"/>
</dbReference>
<dbReference type="InterPro" id="IPR011013">
    <property type="entry name" value="Gal_mutarotase_sf_dom"/>
</dbReference>
<dbReference type="EMBL" id="SOHL01000013">
    <property type="protein sequence ID" value="TFD71471.1"/>
    <property type="molecule type" value="Genomic_DNA"/>
</dbReference>
<dbReference type="Pfam" id="PF01263">
    <property type="entry name" value="Aldose_epim"/>
    <property type="match status" value="1"/>
</dbReference>
<name>A0A4R9AX30_9MICO</name>
<dbReference type="SUPFAM" id="SSF74650">
    <property type="entry name" value="Galactose mutarotase-like"/>
    <property type="match status" value="1"/>
</dbReference>
<dbReference type="GO" id="GO:0006006">
    <property type="term" value="P:glucose metabolic process"/>
    <property type="evidence" value="ECO:0007669"/>
    <property type="project" value="TreeGrafter"/>
</dbReference>
<dbReference type="GO" id="GO:0033499">
    <property type="term" value="P:galactose catabolic process via UDP-galactose, Leloir pathway"/>
    <property type="evidence" value="ECO:0007669"/>
    <property type="project" value="TreeGrafter"/>
</dbReference>
<dbReference type="GO" id="GO:0030246">
    <property type="term" value="F:carbohydrate binding"/>
    <property type="evidence" value="ECO:0007669"/>
    <property type="project" value="InterPro"/>
</dbReference>
<dbReference type="RefSeq" id="WP_134551330.1">
    <property type="nucleotide sequence ID" value="NZ_SOHL01000013.1"/>
</dbReference>
<proteinExistence type="predicted"/>
<evidence type="ECO:0000313" key="2">
    <source>
        <dbReference type="Proteomes" id="UP000297983"/>
    </source>
</evidence>
<dbReference type="InterPro" id="IPR014718">
    <property type="entry name" value="GH-type_carb-bd"/>
</dbReference>